<keyword evidence="3" id="KW-1185">Reference proteome</keyword>
<accession>A0AAV4A5Q2</accession>
<dbReference type="AlphaFoldDB" id="A0AAV4A5Q2"/>
<sequence length="90" mass="10389">MLRKRHEDPQDSKDQQQRSARLDKVGGWHCYGLHNIPNLFVLAMKVILRAAERNVSPADLRDDEIGFDEAFKRMQKAVQQSQQGKLGKLM</sequence>
<gene>
    <name evidence="2" type="ORF">PoB_002866500</name>
</gene>
<comment type="caution">
    <text evidence="2">The sequence shown here is derived from an EMBL/GenBank/DDBJ whole genome shotgun (WGS) entry which is preliminary data.</text>
</comment>
<evidence type="ECO:0000313" key="3">
    <source>
        <dbReference type="Proteomes" id="UP000735302"/>
    </source>
</evidence>
<dbReference type="Proteomes" id="UP000735302">
    <property type="component" value="Unassembled WGS sequence"/>
</dbReference>
<dbReference type="EMBL" id="BLXT01003574">
    <property type="protein sequence ID" value="GFO02160.1"/>
    <property type="molecule type" value="Genomic_DNA"/>
</dbReference>
<organism evidence="2 3">
    <name type="scientific">Plakobranchus ocellatus</name>
    <dbReference type="NCBI Taxonomy" id="259542"/>
    <lineage>
        <taxon>Eukaryota</taxon>
        <taxon>Metazoa</taxon>
        <taxon>Spiralia</taxon>
        <taxon>Lophotrochozoa</taxon>
        <taxon>Mollusca</taxon>
        <taxon>Gastropoda</taxon>
        <taxon>Heterobranchia</taxon>
        <taxon>Euthyneura</taxon>
        <taxon>Panpulmonata</taxon>
        <taxon>Sacoglossa</taxon>
        <taxon>Placobranchoidea</taxon>
        <taxon>Plakobranchidae</taxon>
        <taxon>Plakobranchus</taxon>
    </lineage>
</organism>
<protein>
    <submittedName>
        <fullName evidence="2">Uncharacterized protein</fullName>
    </submittedName>
</protein>
<evidence type="ECO:0000256" key="1">
    <source>
        <dbReference type="SAM" id="MobiDB-lite"/>
    </source>
</evidence>
<name>A0AAV4A5Q2_9GAST</name>
<proteinExistence type="predicted"/>
<reference evidence="2 3" key="1">
    <citation type="journal article" date="2021" name="Elife">
        <title>Chloroplast acquisition without the gene transfer in kleptoplastic sea slugs, Plakobranchus ocellatus.</title>
        <authorList>
            <person name="Maeda T."/>
            <person name="Takahashi S."/>
            <person name="Yoshida T."/>
            <person name="Shimamura S."/>
            <person name="Takaki Y."/>
            <person name="Nagai Y."/>
            <person name="Toyoda A."/>
            <person name="Suzuki Y."/>
            <person name="Arimoto A."/>
            <person name="Ishii H."/>
            <person name="Satoh N."/>
            <person name="Nishiyama T."/>
            <person name="Hasebe M."/>
            <person name="Maruyama T."/>
            <person name="Minagawa J."/>
            <person name="Obokata J."/>
            <person name="Shigenobu S."/>
        </authorList>
    </citation>
    <scope>NUCLEOTIDE SEQUENCE [LARGE SCALE GENOMIC DNA]</scope>
</reference>
<evidence type="ECO:0000313" key="2">
    <source>
        <dbReference type="EMBL" id="GFO02160.1"/>
    </source>
</evidence>
<feature type="region of interest" description="Disordered" evidence="1">
    <location>
        <begin position="1"/>
        <end position="20"/>
    </location>
</feature>